<dbReference type="RefSeq" id="WP_016469727.1">
    <property type="nucleotide sequence ID" value="NZ_BBQG01000034.1"/>
</dbReference>
<dbReference type="Proteomes" id="UP000298111">
    <property type="component" value="Unassembled WGS sequence"/>
</dbReference>
<dbReference type="EMBL" id="RCIY01000103">
    <property type="protein sequence ID" value="TGG76691.1"/>
    <property type="molecule type" value="Genomic_DNA"/>
</dbReference>
<name>A0A6C1C771_9ACTN</name>
<evidence type="ECO:0000313" key="1">
    <source>
        <dbReference type="EMBL" id="TGG76691.1"/>
    </source>
</evidence>
<protein>
    <submittedName>
        <fullName evidence="1">Uncharacterized protein</fullName>
    </submittedName>
</protein>
<comment type="caution">
    <text evidence="1">The sequence shown here is derived from an EMBL/GenBank/DDBJ whole genome shotgun (WGS) entry which is preliminary data.</text>
</comment>
<sequence length="129" mass="14045">MTERTARSLTLVRHIRWKLHIVGHHDAAHSAFLTSSWRTSSAEDRAHALACLARDARDRPLPRASGAAFKLAAELHRAARAHDDADGPFTVGTDQGADPVVQMRAAVLLAHAALRGECWNDATTEPEPL</sequence>
<accession>A0A6C1C771</accession>
<proteinExistence type="predicted"/>
<reference evidence="1 2" key="1">
    <citation type="submission" date="2018-10" db="EMBL/GenBank/DDBJ databases">
        <title>Isolation of pseudouridimycin from Streptomyces albus DSM 40763.</title>
        <authorList>
            <person name="Rosenqvist P."/>
            <person name="Metsae-Ketelae M."/>
            <person name="Virta P."/>
        </authorList>
    </citation>
    <scope>NUCLEOTIDE SEQUENCE [LARGE SCALE GENOMIC DNA]</scope>
    <source>
        <strain evidence="1 2">DSM 40763</strain>
    </source>
</reference>
<dbReference type="GeneID" id="75181387"/>
<gene>
    <name evidence="1" type="ORF">D8771_29360</name>
</gene>
<evidence type="ECO:0000313" key="2">
    <source>
        <dbReference type="Proteomes" id="UP000298111"/>
    </source>
</evidence>
<dbReference type="AlphaFoldDB" id="A0A6C1C771"/>
<organism evidence="1 2">
    <name type="scientific">Streptomyces albus</name>
    <dbReference type="NCBI Taxonomy" id="1888"/>
    <lineage>
        <taxon>Bacteria</taxon>
        <taxon>Bacillati</taxon>
        <taxon>Actinomycetota</taxon>
        <taxon>Actinomycetes</taxon>
        <taxon>Kitasatosporales</taxon>
        <taxon>Streptomycetaceae</taxon>
        <taxon>Streptomyces</taxon>
    </lineage>
</organism>